<comment type="caution">
    <text evidence="2">The sequence shown here is derived from an EMBL/GenBank/DDBJ whole genome shotgun (WGS) entry which is preliminary data.</text>
</comment>
<evidence type="ECO:0008006" key="4">
    <source>
        <dbReference type="Google" id="ProtNLM"/>
    </source>
</evidence>
<dbReference type="Proteomes" id="UP000092256">
    <property type="component" value="Unassembled WGS sequence"/>
</dbReference>
<feature type="region of interest" description="Disordered" evidence="1">
    <location>
        <begin position="21"/>
        <end position="45"/>
    </location>
</feature>
<name>A0A1A6XNM3_STEMA</name>
<evidence type="ECO:0000313" key="3">
    <source>
        <dbReference type="Proteomes" id="UP000092256"/>
    </source>
</evidence>
<evidence type="ECO:0000313" key="2">
    <source>
        <dbReference type="EMBL" id="OBU64558.1"/>
    </source>
</evidence>
<dbReference type="PROSITE" id="PS51257">
    <property type="entry name" value="PROKAR_LIPOPROTEIN"/>
    <property type="match status" value="1"/>
</dbReference>
<gene>
    <name evidence="2" type="ORF">A9K58_16745</name>
</gene>
<protein>
    <recommendedName>
        <fullName evidence="4">Lipoprotein</fullName>
    </recommendedName>
</protein>
<sequence length="227" mass="24139">MRRSRLLLPVLGFALLTACQDRPSEPGKEPAAGDTPGAEKAAADGRMRWSEAVVWDGDLNACRQGESAATRDCLRDAMRAGGASAEAITAAEQLSSAGELAYVTAWHENEGLGVATIEYPFRANTNEGTRLVDASGKRIDVDAVQLDDTLRADPAVQDVLKAHPQATPFAPAQSAGASPLENGGIRLLYRTPLRDCHACPDVGQLQIAYDFDAKRNFIGQQVVPATP</sequence>
<dbReference type="EMBL" id="LYVJ01000014">
    <property type="protein sequence ID" value="OBU64558.1"/>
    <property type="molecule type" value="Genomic_DNA"/>
</dbReference>
<dbReference type="AlphaFoldDB" id="A0A1A6XNM3"/>
<organism evidence="2 3">
    <name type="scientific">Stenotrophomonas maltophilia</name>
    <name type="common">Pseudomonas maltophilia</name>
    <name type="synonym">Xanthomonas maltophilia</name>
    <dbReference type="NCBI Taxonomy" id="40324"/>
    <lineage>
        <taxon>Bacteria</taxon>
        <taxon>Pseudomonadati</taxon>
        <taxon>Pseudomonadota</taxon>
        <taxon>Gammaproteobacteria</taxon>
        <taxon>Lysobacterales</taxon>
        <taxon>Lysobacteraceae</taxon>
        <taxon>Stenotrophomonas</taxon>
        <taxon>Stenotrophomonas maltophilia group</taxon>
    </lineage>
</organism>
<proteinExistence type="predicted"/>
<dbReference type="RefSeq" id="WP_065200414.1">
    <property type="nucleotide sequence ID" value="NZ_LYVJ01000014.1"/>
</dbReference>
<evidence type="ECO:0000256" key="1">
    <source>
        <dbReference type="SAM" id="MobiDB-lite"/>
    </source>
</evidence>
<accession>A0A1A6XNM3</accession>
<reference evidence="2 3" key="1">
    <citation type="submission" date="2016-05" db="EMBL/GenBank/DDBJ databases">
        <title>Draft Genome Sequences of Stenotrophomonas maltophilia Strains Sm32COP, Sm41DVV, Sm46PAILV, SmF3, SmF22, SmSOFb1 and SmCVFa1, Isolated from Different Manures, in France.</title>
        <authorList>
            <person name="Nazaret S."/>
            <person name="Bodilis J."/>
        </authorList>
    </citation>
    <scope>NUCLEOTIDE SEQUENCE [LARGE SCALE GENOMIC DNA]</scope>
    <source>
        <strain evidence="2 3">Sm46PAILV</strain>
    </source>
</reference>
<dbReference type="OrthoDB" id="8273619at2"/>